<proteinExistence type="predicted"/>
<dbReference type="GO" id="GO:0016747">
    <property type="term" value="F:acyltransferase activity, transferring groups other than amino-acyl groups"/>
    <property type="evidence" value="ECO:0007669"/>
    <property type="project" value="InterPro"/>
</dbReference>
<keyword evidence="5" id="KW-1185">Reference proteome</keyword>
<name>A0A1T4S5R4_9HYPH</name>
<evidence type="ECO:0000256" key="1">
    <source>
        <dbReference type="ARBA" id="ARBA00022679"/>
    </source>
</evidence>
<dbReference type="EMBL" id="FUXL01000009">
    <property type="protein sequence ID" value="SKA23585.1"/>
    <property type="molecule type" value="Genomic_DNA"/>
</dbReference>
<dbReference type="OrthoDB" id="9804026at2"/>
<evidence type="ECO:0000313" key="4">
    <source>
        <dbReference type="EMBL" id="SKA23585.1"/>
    </source>
</evidence>
<sequence length="174" mass="19379">MQWCWPWSWTLSLWDSMTAGDEIIVTAMEPGDADAAADLHARTFDHGWSADEMVSLLAQPGTFGFVARRIGQPRSEAVGFILARQAADEAEILTVAVDRSARGQGTGRLLMDNALQRLYAERIRHLFLEVDEGNGPARALYRRLRFEEVGRRKGYYTDAGGSHSNALVLRRALS</sequence>
<feature type="domain" description="N-acetyltransferase" evidence="3">
    <location>
        <begin position="23"/>
        <end position="174"/>
    </location>
</feature>
<dbReference type="Gene3D" id="3.40.630.30">
    <property type="match status" value="1"/>
</dbReference>
<dbReference type="AlphaFoldDB" id="A0A1T4S5R4"/>
<keyword evidence="4" id="KW-0687">Ribonucleoprotein</keyword>
<keyword evidence="1 4" id="KW-0808">Transferase</keyword>
<dbReference type="InterPro" id="IPR016181">
    <property type="entry name" value="Acyl_CoA_acyltransferase"/>
</dbReference>
<protein>
    <submittedName>
        <fullName evidence="4">[SSU ribosomal protein S18P]-alanine acetyltransferase</fullName>
    </submittedName>
</protein>
<accession>A0A1T4S5R4</accession>
<evidence type="ECO:0000313" key="5">
    <source>
        <dbReference type="Proteomes" id="UP000190135"/>
    </source>
</evidence>
<dbReference type="CDD" id="cd04301">
    <property type="entry name" value="NAT_SF"/>
    <property type="match status" value="1"/>
</dbReference>
<dbReference type="Proteomes" id="UP000190135">
    <property type="component" value="Unassembled WGS sequence"/>
</dbReference>
<evidence type="ECO:0000259" key="3">
    <source>
        <dbReference type="PROSITE" id="PS51186"/>
    </source>
</evidence>
<keyword evidence="4" id="KW-0689">Ribosomal protein</keyword>
<dbReference type="GO" id="GO:0005840">
    <property type="term" value="C:ribosome"/>
    <property type="evidence" value="ECO:0007669"/>
    <property type="project" value="UniProtKB-KW"/>
</dbReference>
<dbReference type="STRING" id="1365950.SAMN05428963_10923"/>
<dbReference type="PROSITE" id="PS51186">
    <property type="entry name" value="GNAT"/>
    <property type="match status" value="1"/>
</dbReference>
<dbReference type="PANTHER" id="PTHR43877">
    <property type="entry name" value="AMINOALKYLPHOSPHONATE N-ACETYLTRANSFERASE-RELATED-RELATED"/>
    <property type="match status" value="1"/>
</dbReference>
<dbReference type="InterPro" id="IPR050832">
    <property type="entry name" value="Bact_Acetyltransf"/>
</dbReference>
<dbReference type="InterPro" id="IPR000182">
    <property type="entry name" value="GNAT_dom"/>
</dbReference>
<dbReference type="SUPFAM" id="SSF55729">
    <property type="entry name" value="Acyl-CoA N-acyltransferases (Nat)"/>
    <property type="match status" value="1"/>
</dbReference>
<evidence type="ECO:0000256" key="2">
    <source>
        <dbReference type="ARBA" id="ARBA00023315"/>
    </source>
</evidence>
<dbReference type="Pfam" id="PF00583">
    <property type="entry name" value="Acetyltransf_1"/>
    <property type="match status" value="1"/>
</dbReference>
<gene>
    <name evidence="4" type="ORF">SAMN05428963_10923</name>
</gene>
<reference evidence="4 5" key="1">
    <citation type="submission" date="2017-02" db="EMBL/GenBank/DDBJ databases">
        <authorList>
            <person name="Peterson S.W."/>
        </authorList>
    </citation>
    <scope>NUCLEOTIDE SEQUENCE [LARGE SCALE GENOMIC DNA]</scope>
    <source>
        <strain evidence="4 5">USBA 369</strain>
    </source>
</reference>
<keyword evidence="2" id="KW-0012">Acyltransferase</keyword>
<organism evidence="4 5">
    <name type="scientific">Consotaella salsifontis</name>
    <dbReference type="NCBI Taxonomy" id="1365950"/>
    <lineage>
        <taxon>Bacteria</taxon>
        <taxon>Pseudomonadati</taxon>
        <taxon>Pseudomonadota</taxon>
        <taxon>Alphaproteobacteria</taxon>
        <taxon>Hyphomicrobiales</taxon>
        <taxon>Aurantimonadaceae</taxon>
        <taxon>Consotaella</taxon>
    </lineage>
</organism>